<feature type="domain" description="SusD-like N-terminal" evidence="1">
    <location>
        <begin position="38"/>
        <end position="161"/>
    </location>
</feature>
<dbReference type="SUPFAM" id="SSF48452">
    <property type="entry name" value="TPR-like"/>
    <property type="match status" value="1"/>
</dbReference>
<proteinExistence type="predicted"/>
<reference evidence="2 3" key="1">
    <citation type="submission" date="2022-02" db="EMBL/GenBank/DDBJ databases">
        <authorList>
            <person name="Min J."/>
        </authorList>
    </citation>
    <scope>NUCLEOTIDE SEQUENCE [LARGE SCALE GENOMIC DNA]</scope>
    <source>
        <strain evidence="2 3">GR10-1</strain>
    </source>
</reference>
<name>A0ABS9SG45_9BACT</name>
<protein>
    <submittedName>
        <fullName evidence="2">RagB/SusD family nutrient uptake outer membrane protein</fullName>
    </submittedName>
</protein>
<sequence length="324" mass="37649">MVKENTELGWGRGYIADLANNNIRRFVDLNYSGNNWRTIFNHVRFTQWDRYYRVIAAANIAVDRIGDVPDPALTGELKAAYTGEAVFIRNLAYFFMVRQFGDVAYYTEPYFAKPLKRAPMADVLRGCIADMKEYYKGMPWTYDDPFYVGIRGMRGAAIALMMEMNLWLAGFDIPNSQLYYNDVIELANEARNENGGAYQLLPIERYIEIFKGRSSENLFGIPQNRNYGERFGWSDFFDQVKYDPLNPNTASIPYMSYTGDFMRALYPEGEADQRLQLWFNPATAYNANRTFQMKKFLVTADPNSIDFNDRNDATQCVYRYPDIF</sequence>
<keyword evidence="3" id="KW-1185">Reference proteome</keyword>
<dbReference type="Pfam" id="PF14322">
    <property type="entry name" value="SusD-like_3"/>
    <property type="match status" value="1"/>
</dbReference>
<dbReference type="InterPro" id="IPR033985">
    <property type="entry name" value="SusD-like_N"/>
</dbReference>
<dbReference type="InterPro" id="IPR011990">
    <property type="entry name" value="TPR-like_helical_dom_sf"/>
</dbReference>
<dbReference type="EMBL" id="JAKWBL010000001">
    <property type="protein sequence ID" value="MCH5597291.1"/>
    <property type="molecule type" value="Genomic_DNA"/>
</dbReference>
<dbReference type="Proteomes" id="UP001202248">
    <property type="component" value="Unassembled WGS sequence"/>
</dbReference>
<gene>
    <name evidence="2" type="ORF">MKP09_04925</name>
</gene>
<comment type="caution">
    <text evidence="2">The sequence shown here is derived from an EMBL/GenBank/DDBJ whole genome shotgun (WGS) entry which is preliminary data.</text>
</comment>
<accession>A0ABS9SG45</accession>
<evidence type="ECO:0000313" key="2">
    <source>
        <dbReference type="EMBL" id="MCH5597291.1"/>
    </source>
</evidence>
<dbReference type="Gene3D" id="1.25.40.390">
    <property type="match status" value="1"/>
</dbReference>
<evidence type="ECO:0000259" key="1">
    <source>
        <dbReference type="Pfam" id="PF14322"/>
    </source>
</evidence>
<dbReference type="RefSeq" id="WP_240826686.1">
    <property type="nucleotide sequence ID" value="NZ_JAKWBL010000001.1"/>
</dbReference>
<organism evidence="2 3">
    <name type="scientific">Niabella ginsengisoli</name>
    <dbReference type="NCBI Taxonomy" id="522298"/>
    <lineage>
        <taxon>Bacteria</taxon>
        <taxon>Pseudomonadati</taxon>
        <taxon>Bacteroidota</taxon>
        <taxon>Chitinophagia</taxon>
        <taxon>Chitinophagales</taxon>
        <taxon>Chitinophagaceae</taxon>
        <taxon>Niabella</taxon>
    </lineage>
</organism>
<evidence type="ECO:0000313" key="3">
    <source>
        <dbReference type="Proteomes" id="UP001202248"/>
    </source>
</evidence>